<name>A0A1L8QMZ1_9ENTE</name>
<organism evidence="2 3">
    <name type="scientific">Enterococcus aquimarinus</name>
    <dbReference type="NCBI Taxonomy" id="328396"/>
    <lineage>
        <taxon>Bacteria</taxon>
        <taxon>Bacillati</taxon>
        <taxon>Bacillota</taxon>
        <taxon>Bacilli</taxon>
        <taxon>Lactobacillales</taxon>
        <taxon>Enterococcaceae</taxon>
        <taxon>Enterococcus</taxon>
    </lineage>
</organism>
<dbReference type="STRING" id="328396.RU93_GL001328"/>
<accession>A0A1L8QMZ1</accession>
<dbReference type="EMBL" id="JXKD01000026">
    <property type="protein sequence ID" value="OJG08884.1"/>
    <property type="molecule type" value="Genomic_DNA"/>
</dbReference>
<comment type="caution">
    <text evidence="2">The sequence shown here is derived from an EMBL/GenBank/DDBJ whole genome shotgun (WGS) entry which is preliminary data.</text>
</comment>
<dbReference type="InterPro" id="IPR012341">
    <property type="entry name" value="6hp_glycosidase-like_sf"/>
</dbReference>
<gene>
    <name evidence="2" type="ORF">RU93_GL001328</name>
</gene>
<dbReference type="InterPro" id="IPR008928">
    <property type="entry name" value="6-hairpin_glycosidase_sf"/>
</dbReference>
<evidence type="ECO:0000313" key="3">
    <source>
        <dbReference type="Proteomes" id="UP000182149"/>
    </source>
</evidence>
<evidence type="ECO:0008006" key="4">
    <source>
        <dbReference type="Google" id="ProtNLM"/>
    </source>
</evidence>
<evidence type="ECO:0000313" key="2">
    <source>
        <dbReference type="EMBL" id="OJG08884.1"/>
    </source>
</evidence>
<dbReference type="PANTHER" id="PTHR33886:SF8">
    <property type="entry name" value="UNSATURATED RHAMNOGALACTURONAN HYDROLASE (EUROFUNG)"/>
    <property type="match status" value="1"/>
</dbReference>
<dbReference type="Gene3D" id="1.50.10.10">
    <property type="match status" value="1"/>
</dbReference>
<evidence type="ECO:0000256" key="1">
    <source>
        <dbReference type="ARBA" id="ARBA00022801"/>
    </source>
</evidence>
<dbReference type="GO" id="GO:0016787">
    <property type="term" value="F:hydrolase activity"/>
    <property type="evidence" value="ECO:0007669"/>
    <property type="project" value="UniProtKB-KW"/>
</dbReference>
<dbReference type="GO" id="GO:0005975">
    <property type="term" value="P:carbohydrate metabolic process"/>
    <property type="evidence" value="ECO:0007669"/>
    <property type="project" value="InterPro"/>
</dbReference>
<keyword evidence="1" id="KW-0378">Hydrolase</keyword>
<sequence>MRGEKMEKITVFLESILKQSTPSQPVWNQEAILEKKPASWSYIDGCMLISVLFMYESTKNEMYFDFLKQFIDYYIDDEGNILGYDLDAMNSDSINEGKVLFTLYKKTKDEKYRKAMDHLYAQIQQQPRTNSGSFWHKKIYPNQIWLDGLYMIQPFYLEYERLFNNGRNLPDIMQQFANVNQKMRDEKTGLYFHGYDETRQAFWADPHTGCSSSFWTRSLGWYAMALVDTIDLLKEDYPEEKELLMIDLNELIEALLVYEDIETSLFYQVTNQAGRVGNYLETSGSSAIAYTLMKGARIGVLPKSFYYKGEEILRKISEMKLIVTDETYVLKDICLVAGLGGMPGKGSYKLRDGTYEYYISEPIVENDAKGIAPLIYAYTEYLKNNN</sequence>
<dbReference type="Proteomes" id="UP000182149">
    <property type="component" value="Unassembled WGS sequence"/>
</dbReference>
<dbReference type="SUPFAM" id="SSF48208">
    <property type="entry name" value="Six-hairpin glycosidases"/>
    <property type="match status" value="1"/>
</dbReference>
<reference evidence="2 3" key="1">
    <citation type="submission" date="2014-12" db="EMBL/GenBank/DDBJ databases">
        <title>Draft genome sequences of 29 type strains of Enterococci.</title>
        <authorList>
            <person name="Zhong Z."/>
            <person name="Sun Z."/>
            <person name="Liu W."/>
            <person name="Zhang W."/>
            <person name="Zhang H."/>
        </authorList>
    </citation>
    <scope>NUCLEOTIDE SEQUENCE [LARGE SCALE GENOMIC DNA]</scope>
    <source>
        <strain evidence="2 3">DSM 17690</strain>
    </source>
</reference>
<dbReference type="Pfam" id="PF07470">
    <property type="entry name" value="Glyco_hydro_88"/>
    <property type="match status" value="1"/>
</dbReference>
<dbReference type="InterPro" id="IPR010905">
    <property type="entry name" value="Glyco_hydro_88"/>
</dbReference>
<dbReference type="AlphaFoldDB" id="A0A1L8QMZ1"/>
<proteinExistence type="predicted"/>
<keyword evidence="3" id="KW-1185">Reference proteome</keyword>
<dbReference type="InterPro" id="IPR052043">
    <property type="entry name" value="PolySaccharide_Degr_Enz"/>
</dbReference>
<dbReference type="PANTHER" id="PTHR33886">
    <property type="entry name" value="UNSATURATED RHAMNOGALACTURONAN HYDROLASE (EUROFUNG)"/>
    <property type="match status" value="1"/>
</dbReference>
<protein>
    <recommendedName>
        <fullName evidence="4">Glycosyl hydrolase family 88</fullName>
    </recommendedName>
</protein>